<protein>
    <submittedName>
        <fullName evidence="9">DHA2 family efflux MFS transporter permease subunit</fullName>
    </submittedName>
</protein>
<comment type="subcellular location">
    <subcellularLocation>
        <location evidence="1">Cell membrane</location>
        <topology evidence="1">Multi-pass membrane protein</topology>
    </subcellularLocation>
</comment>
<dbReference type="NCBIfam" id="TIGR00711">
    <property type="entry name" value="efflux_EmrB"/>
    <property type="match status" value="1"/>
</dbReference>
<keyword evidence="4 7" id="KW-0812">Transmembrane</keyword>
<evidence type="ECO:0000256" key="7">
    <source>
        <dbReference type="SAM" id="Phobius"/>
    </source>
</evidence>
<evidence type="ECO:0000256" key="5">
    <source>
        <dbReference type="ARBA" id="ARBA00022989"/>
    </source>
</evidence>
<feature type="domain" description="Major facilitator superfamily (MFS) profile" evidence="8">
    <location>
        <begin position="26"/>
        <end position="472"/>
    </location>
</feature>
<reference evidence="9" key="1">
    <citation type="submission" date="2020-10" db="EMBL/GenBank/DDBJ databases">
        <authorList>
            <person name="Gilroy R."/>
        </authorList>
    </citation>
    <scope>NUCLEOTIDE SEQUENCE</scope>
    <source>
        <strain evidence="9">ChiGjej1B1-2707</strain>
    </source>
</reference>
<feature type="transmembrane region" description="Helical" evidence="7">
    <location>
        <begin position="346"/>
        <end position="364"/>
    </location>
</feature>
<proteinExistence type="predicted"/>
<organism evidence="9 10">
    <name type="scientific">Candidatus Aveggerthella stercoripullorum</name>
    <dbReference type="NCBI Taxonomy" id="2840688"/>
    <lineage>
        <taxon>Bacteria</taxon>
        <taxon>Bacillati</taxon>
        <taxon>Actinomycetota</taxon>
        <taxon>Coriobacteriia</taxon>
        <taxon>Eggerthellales</taxon>
        <taxon>Eggerthellaceae</taxon>
        <taxon>Eggerthellaceae incertae sedis</taxon>
        <taxon>Candidatus Aveggerthella</taxon>
    </lineage>
</organism>
<dbReference type="InterPro" id="IPR020846">
    <property type="entry name" value="MFS_dom"/>
</dbReference>
<dbReference type="InterPro" id="IPR036259">
    <property type="entry name" value="MFS_trans_sf"/>
</dbReference>
<dbReference type="PROSITE" id="PS50850">
    <property type="entry name" value="MFS"/>
    <property type="match status" value="1"/>
</dbReference>
<accession>A0A9D1A2W5</accession>
<dbReference type="AlphaFoldDB" id="A0A9D1A2W5"/>
<feature type="transmembrane region" description="Helical" evidence="7">
    <location>
        <begin position="92"/>
        <end position="110"/>
    </location>
</feature>
<keyword evidence="3" id="KW-1003">Cell membrane</keyword>
<dbReference type="InterPro" id="IPR004638">
    <property type="entry name" value="EmrB-like"/>
</dbReference>
<dbReference type="PANTHER" id="PTHR42718:SF24">
    <property type="entry name" value="MAJOR FACILITATOR SUPERFAMILY (MFS) PROFILE DOMAIN-CONTAINING PROTEIN"/>
    <property type="match status" value="1"/>
</dbReference>
<evidence type="ECO:0000256" key="2">
    <source>
        <dbReference type="ARBA" id="ARBA00022448"/>
    </source>
</evidence>
<keyword evidence="5 7" id="KW-1133">Transmembrane helix</keyword>
<dbReference type="SUPFAM" id="SSF103473">
    <property type="entry name" value="MFS general substrate transporter"/>
    <property type="match status" value="1"/>
</dbReference>
<feature type="transmembrane region" description="Helical" evidence="7">
    <location>
        <begin position="64"/>
        <end position="85"/>
    </location>
</feature>
<sequence>MTCASKEKSTEPPEQDGLPKRERMLVLGIMVTGTTAACISQSMMTAALPTIMHEFSVGATFGQLLTTGYIFTLGLISAMTAYLVNHVGSKKLFLVSMLCFTVGCAAALVAPNYPLLLASRLLQAGGAGIALPLIQVVALSVYPKSEYGKAMGLVGLIVGFAPAIGPTVSGFLIDLWGWHSVFAVLGAVGLAVIVASLALLKDMVHAGNDHARFDALSGILYAVGFYSILVGVTELESGVALSAISCIALAVGVVIIAVFVRRQLHVEHPLLKLSCFRDRTFTVSTILVMVGQMGMMTGAVMVPLFVQDVQMQSATVSGLTILPGAILMGFLNPITGRLLDRYGPHPLIATGCAVLAAGTLAFALCDSSTPAWVVTVLYGVRTVGVSCLMMPMTGHACTVLDASDIAQGTAIITSFRQLFSSLSTSIFIAIMAHASSNAIGVDAFGFGVSFTVLAALVAAAFVFGMVCMPKRRPEAAN</sequence>
<keyword evidence="6 7" id="KW-0472">Membrane</keyword>
<comment type="caution">
    <text evidence="9">The sequence shown here is derived from an EMBL/GenBank/DDBJ whole genome shotgun (WGS) entry which is preliminary data.</text>
</comment>
<gene>
    <name evidence="9" type="ORF">IAA69_06540</name>
</gene>
<feature type="transmembrane region" description="Helical" evidence="7">
    <location>
        <begin position="212"/>
        <end position="233"/>
    </location>
</feature>
<feature type="transmembrane region" description="Helical" evidence="7">
    <location>
        <begin position="122"/>
        <end position="141"/>
    </location>
</feature>
<feature type="transmembrane region" description="Helical" evidence="7">
    <location>
        <begin position="444"/>
        <end position="468"/>
    </location>
</feature>
<feature type="transmembrane region" description="Helical" evidence="7">
    <location>
        <begin position="239"/>
        <end position="260"/>
    </location>
</feature>
<dbReference type="Proteomes" id="UP000824261">
    <property type="component" value="Unassembled WGS sequence"/>
</dbReference>
<dbReference type="InterPro" id="IPR011701">
    <property type="entry name" value="MFS"/>
</dbReference>
<reference evidence="9" key="2">
    <citation type="journal article" date="2021" name="PeerJ">
        <title>Extensive microbial diversity within the chicken gut microbiome revealed by metagenomics and culture.</title>
        <authorList>
            <person name="Gilroy R."/>
            <person name="Ravi A."/>
            <person name="Getino M."/>
            <person name="Pursley I."/>
            <person name="Horton D.L."/>
            <person name="Alikhan N.F."/>
            <person name="Baker D."/>
            <person name="Gharbi K."/>
            <person name="Hall N."/>
            <person name="Watson M."/>
            <person name="Adriaenssens E.M."/>
            <person name="Foster-Nyarko E."/>
            <person name="Jarju S."/>
            <person name="Secka A."/>
            <person name="Antonio M."/>
            <person name="Oren A."/>
            <person name="Chaudhuri R.R."/>
            <person name="La Ragione R."/>
            <person name="Hildebrand F."/>
            <person name="Pallen M.J."/>
        </authorList>
    </citation>
    <scope>NUCLEOTIDE SEQUENCE</scope>
    <source>
        <strain evidence="9">ChiGjej1B1-2707</strain>
    </source>
</reference>
<dbReference type="Gene3D" id="1.20.1250.20">
    <property type="entry name" value="MFS general substrate transporter like domains"/>
    <property type="match status" value="1"/>
</dbReference>
<feature type="transmembrane region" description="Helical" evidence="7">
    <location>
        <begin position="24"/>
        <end position="44"/>
    </location>
</feature>
<evidence type="ECO:0000256" key="3">
    <source>
        <dbReference type="ARBA" id="ARBA00022475"/>
    </source>
</evidence>
<dbReference type="Pfam" id="PF07690">
    <property type="entry name" value="MFS_1"/>
    <property type="match status" value="1"/>
</dbReference>
<feature type="transmembrane region" description="Helical" evidence="7">
    <location>
        <begin position="153"/>
        <end position="173"/>
    </location>
</feature>
<dbReference type="PANTHER" id="PTHR42718">
    <property type="entry name" value="MAJOR FACILITATOR SUPERFAMILY MULTIDRUG TRANSPORTER MFSC"/>
    <property type="match status" value="1"/>
</dbReference>
<feature type="transmembrane region" description="Helical" evidence="7">
    <location>
        <begin position="312"/>
        <end position="334"/>
    </location>
</feature>
<name>A0A9D1A2W5_9ACTN</name>
<dbReference type="PRINTS" id="PR01036">
    <property type="entry name" value="TCRTETB"/>
</dbReference>
<dbReference type="Gene3D" id="1.20.1720.10">
    <property type="entry name" value="Multidrug resistance protein D"/>
    <property type="match status" value="1"/>
</dbReference>
<dbReference type="GO" id="GO:0005886">
    <property type="term" value="C:plasma membrane"/>
    <property type="evidence" value="ECO:0007669"/>
    <property type="project" value="UniProtKB-SubCell"/>
</dbReference>
<evidence type="ECO:0000313" key="9">
    <source>
        <dbReference type="EMBL" id="HIR01901.1"/>
    </source>
</evidence>
<evidence type="ECO:0000256" key="4">
    <source>
        <dbReference type="ARBA" id="ARBA00022692"/>
    </source>
</evidence>
<evidence type="ECO:0000259" key="8">
    <source>
        <dbReference type="PROSITE" id="PS50850"/>
    </source>
</evidence>
<feature type="transmembrane region" description="Helical" evidence="7">
    <location>
        <begin position="281"/>
        <end position="306"/>
    </location>
</feature>
<feature type="transmembrane region" description="Helical" evidence="7">
    <location>
        <begin position="410"/>
        <end position="432"/>
    </location>
</feature>
<evidence type="ECO:0000313" key="10">
    <source>
        <dbReference type="Proteomes" id="UP000824261"/>
    </source>
</evidence>
<dbReference type="EMBL" id="DVGB01000080">
    <property type="protein sequence ID" value="HIR01901.1"/>
    <property type="molecule type" value="Genomic_DNA"/>
</dbReference>
<feature type="transmembrane region" description="Helical" evidence="7">
    <location>
        <begin position="370"/>
        <end position="389"/>
    </location>
</feature>
<evidence type="ECO:0000256" key="1">
    <source>
        <dbReference type="ARBA" id="ARBA00004651"/>
    </source>
</evidence>
<dbReference type="GO" id="GO:0022857">
    <property type="term" value="F:transmembrane transporter activity"/>
    <property type="evidence" value="ECO:0007669"/>
    <property type="project" value="InterPro"/>
</dbReference>
<feature type="transmembrane region" description="Helical" evidence="7">
    <location>
        <begin position="179"/>
        <end position="200"/>
    </location>
</feature>
<keyword evidence="2" id="KW-0813">Transport</keyword>
<evidence type="ECO:0000256" key="6">
    <source>
        <dbReference type="ARBA" id="ARBA00023136"/>
    </source>
</evidence>